<dbReference type="AlphaFoldDB" id="A0AAV7TIN2"/>
<dbReference type="EMBL" id="JANPWB010000006">
    <property type="protein sequence ID" value="KAJ1176457.1"/>
    <property type="molecule type" value="Genomic_DNA"/>
</dbReference>
<evidence type="ECO:0000256" key="1">
    <source>
        <dbReference type="SAM" id="MobiDB-lite"/>
    </source>
</evidence>
<keyword evidence="3" id="KW-1185">Reference proteome</keyword>
<proteinExistence type="predicted"/>
<name>A0AAV7TIN2_PLEWA</name>
<dbReference type="Proteomes" id="UP001066276">
    <property type="component" value="Chromosome 3_2"/>
</dbReference>
<feature type="region of interest" description="Disordered" evidence="1">
    <location>
        <begin position="1"/>
        <end position="24"/>
    </location>
</feature>
<accession>A0AAV7TIN2</accession>
<organism evidence="2 3">
    <name type="scientific">Pleurodeles waltl</name>
    <name type="common">Iberian ribbed newt</name>
    <dbReference type="NCBI Taxonomy" id="8319"/>
    <lineage>
        <taxon>Eukaryota</taxon>
        <taxon>Metazoa</taxon>
        <taxon>Chordata</taxon>
        <taxon>Craniata</taxon>
        <taxon>Vertebrata</taxon>
        <taxon>Euteleostomi</taxon>
        <taxon>Amphibia</taxon>
        <taxon>Batrachia</taxon>
        <taxon>Caudata</taxon>
        <taxon>Salamandroidea</taxon>
        <taxon>Salamandridae</taxon>
        <taxon>Pleurodelinae</taxon>
        <taxon>Pleurodeles</taxon>
    </lineage>
</organism>
<comment type="caution">
    <text evidence="2">The sequence shown here is derived from an EMBL/GenBank/DDBJ whole genome shotgun (WGS) entry which is preliminary data.</text>
</comment>
<sequence>MELPAFRDHGKHHPGVTGAPGDADPTVGVLFFIRSSAGWELLDSPVGQHGERRAEAPAAVLNPAGHRIRVLSPGTVESPKTQGNS</sequence>
<gene>
    <name evidence="2" type="ORF">NDU88_001737</name>
</gene>
<evidence type="ECO:0000313" key="3">
    <source>
        <dbReference type="Proteomes" id="UP001066276"/>
    </source>
</evidence>
<protein>
    <submittedName>
        <fullName evidence="2">Uncharacterized protein</fullName>
    </submittedName>
</protein>
<evidence type="ECO:0000313" key="2">
    <source>
        <dbReference type="EMBL" id="KAJ1176457.1"/>
    </source>
</evidence>
<reference evidence="2" key="1">
    <citation type="journal article" date="2022" name="bioRxiv">
        <title>Sequencing and chromosome-scale assembly of the giantPleurodeles waltlgenome.</title>
        <authorList>
            <person name="Brown T."/>
            <person name="Elewa A."/>
            <person name="Iarovenko S."/>
            <person name="Subramanian E."/>
            <person name="Araus A.J."/>
            <person name="Petzold A."/>
            <person name="Susuki M."/>
            <person name="Suzuki K.-i.T."/>
            <person name="Hayashi T."/>
            <person name="Toyoda A."/>
            <person name="Oliveira C."/>
            <person name="Osipova E."/>
            <person name="Leigh N.D."/>
            <person name="Simon A."/>
            <person name="Yun M.H."/>
        </authorList>
    </citation>
    <scope>NUCLEOTIDE SEQUENCE</scope>
    <source>
        <strain evidence="2">20211129_DDA</strain>
        <tissue evidence="2">Liver</tissue>
    </source>
</reference>